<evidence type="ECO:0000313" key="2">
    <source>
        <dbReference type="EMBL" id="SAL68178.1"/>
    </source>
</evidence>
<evidence type="ECO:0000256" key="1">
    <source>
        <dbReference type="SAM" id="MobiDB-lite"/>
    </source>
</evidence>
<reference evidence="2" key="1">
    <citation type="submission" date="2016-01" db="EMBL/GenBank/DDBJ databases">
        <authorList>
            <person name="Peeters C."/>
        </authorList>
    </citation>
    <scope>NUCLEOTIDE SEQUENCE [LARGE SCALE GENOMIC DNA]</scope>
    <source>
        <strain evidence="2">LMG 22934</strain>
    </source>
</reference>
<evidence type="ECO:0000313" key="3">
    <source>
        <dbReference type="Proteomes" id="UP000054977"/>
    </source>
</evidence>
<keyword evidence="3" id="KW-1185">Reference proteome</keyword>
<dbReference type="Proteomes" id="UP000054977">
    <property type="component" value="Unassembled WGS sequence"/>
</dbReference>
<gene>
    <name evidence="2" type="ORF">AWB65_06671</name>
</gene>
<dbReference type="AlphaFoldDB" id="A0A158JH13"/>
<name>A0A158JH13_9BURK</name>
<sequence>MRQAPVDFAKNDIISSRYLPENTHEQAIPVAVAAFFSVGIACAQTSAAATTFTRKTGSTVATGSTGEAPETHKNEKLLSSATKTSFTKKYKTVDKGNAAAGD</sequence>
<accession>A0A158JH13</accession>
<feature type="region of interest" description="Disordered" evidence="1">
    <location>
        <begin position="58"/>
        <end position="79"/>
    </location>
</feature>
<organism evidence="2 3">
    <name type="scientific">Caballeronia humi</name>
    <dbReference type="NCBI Taxonomy" id="326474"/>
    <lineage>
        <taxon>Bacteria</taxon>
        <taxon>Pseudomonadati</taxon>
        <taxon>Pseudomonadota</taxon>
        <taxon>Betaproteobacteria</taxon>
        <taxon>Burkholderiales</taxon>
        <taxon>Burkholderiaceae</taxon>
        <taxon>Caballeronia</taxon>
    </lineage>
</organism>
<comment type="caution">
    <text evidence="2">The sequence shown here is derived from an EMBL/GenBank/DDBJ whole genome shotgun (WGS) entry which is preliminary data.</text>
</comment>
<protein>
    <submittedName>
        <fullName evidence="2">Uncharacterized protein</fullName>
    </submittedName>
</protein>
<dbReference type="EMBL" id="FCNW02000103">
    <property type="protein sequence ID" value="SAL68178.1"/>
    <property type="molecule type" value="Genomic_DNA"/>
</dbReference>
<proteinExistence type="predicted"/>